<dbReference type="PROSITE" id="PS00624">
    <property type="entry name" value="GMC_OXRED_2"/>
    <property type="match status" value="1"/>
</dbReference>
<dbReference type="EMBL" id="CAXAMM010044606">
    <property type="protein sequence ID" value="CAK9115324.1"/>
    <property type="molecule type" value="Genomic_DNA"/>
</dbReference>
<dbReference type="Pfam" id="PF00732">
    <property type="entry name" value="GMC_oxred_N"/>
    <property type="match status" value="1"/>
</dbReference>
<evidence type="ECO:0000313" key="9">
    <source>
        <dbReference type="Proteomes" id="UP001642464"/>
    </source>
</evidence>
<evidence type="ECO:0000313" key="8">
    <source>
        <dbReference type="EMBL" id="CAK9115324.1"/>
    </source>
</evidence>
<dbReference type="PANTHER" id="PTHR11552:SF147">
    <property type="entry name" value="CHOLINE DEHYDROGENASE, MITOCHONDRIAL"/>
    <property type="match status" value="1"/>
</dbReference>
<dbReference type="PIRSF" id="PIRSF000137">
    <property type="entry name" value="Alcohol_oxidase"/>
    <property type="match status" value="1"/>
</dbReference>
<keyword evidence="9" id="KW-1185">Reference proteome</keyword>
<dbReference type="PROSITE" id="PS00623">
    <property type="entry name" value="GMC_OXRED_1"/>
    <property type="match status" value="1"/>
</dbReference>
<evidence type="ECO:0000259" key="6">
    <source>
        <dbReference type="PROSITE" id="PS00623"/>
    </source>
</evidence>
<dbReference type="InterPro" id="IPR007867">
    <property type="entry name" value="GMC_OxRtase_C"/>
</dbReference>
<dbReference type="Gene3D" id="3.50.50.60">
    <property type="entry name" value="FAD/NAD(P)-binding domain"/>
    <property type="match status" value="1"/>
</dbReference>
<evidence type="ECO:0000256" key="5">
    <source>
        <dbReference type="RuleBase" id="RU003968"/>
    </source>
</evidence>
<comment type="cofactor">
    <cofactor evidence="1">
        <name>FAD</name>
        <dbReference type="ChEBI" id="CHEBI:57692"/>
    </cofactor>
</comment>
<comment type="similarity">
    <text evidence="2 5">Belongs to the GMC oxidoreductase family.</text>
</comment>
<proteinExistence type="inferred from homology"/>
<evidence type="ECO:0000256" key="4">
    <source>
        <dbReference type="ARBA" id="ARBA00022827"/>
    </source>
</evidence>
<keyword evidence="3 5" id="KW-0285">Flavoprotein</keyword>
<dbReference type="SUPFAM" id="SSF54373">
    <property type="entry name" value="FAD-linked reductases, C-terminal domain"/>
    <property type="match status" value="1"/>
</dbReference>
<keyword evidence="4 5" id="KW-0274">FAD</keyword>
<evidence type="ECO:0000256" key="1">
    <source>
        <dbReference type="ARBA" id="ARBA00001974"/>
    </source>
</evidence>
<dbReference type="Pfam" id="PF05199">
    <property type="entry name" value="GMC_oxred_C"/>
    <property type="match status" value="1"/>
</dbReference>
<dbReference type="InterPro" id="IPR000172">
    <property type="entry name" value="GMC_OxRdtase_N"/>
</dbReference>
<feature type="domain" description="Glucose-methanol-choline oxidoreductase N-terminal" evidence="7">
    <location>
        <begin position="292"/>
        <end position="306"/>
    </location>
</feature>
<organism evidence="8 9">
    <name type="scientific">Durusdinium trenchii</name>
    <dbReference type="NCBI Taxonomy" id="1381693"/>
    <lineage>
        <taxon>Eukaryota</taxon>
        <taxon>Sar</taxon>
        <taxon>Alveolata</taxon>
        <taxon>Dinophyceae</taxon>
        <taxon>Suessiales</taxon>
        <taxon>Symbiodiniaceae</taxon>
        <taxon>Durusdinium</taxon>
    </lineage>
</organism>
<dbReference type="InterPro" id="IPR012132">
    <property type="entry name" value="GMC_OxRdtase"/>
</dbReference>
<evidence type="ECO:0000259" key="7">
    <source>
        <dbReference type="PROSITE" id="PS00624"/>
    </source>
</evidence>
<dbReference type="Gene3D" id="3.30.560.10">
    <property type="entry name" value="Glucose Oxidase, domain 3"/>
    <property type="match status" value="1"/>
</dbReference>
<dbReference type="SUPFAM" id="SSF51905">
    <property type="entry name" value="FAD/NAD(P)-binding domain"/>
    <property type="match status" value="1"/>
</dbReference>
<gene>
    <name evidence="8" type="ORF">SCF082_LOCUS53378</name>
</gene>
<comment type="caution">
    <text evidence="8">The sequence shown here is derived from an EMBL/GenBank/DDBJ whole genome shotgun (WGS) entry which is preliminary data.</text>
</comment>
<evidence type="ECO:0000256" key="2">
    <source>
        <dbReference type="ARBA" id="ARBA00010790"/>
    </source>
</evidence>
<dbReference type="PANTHER" id="PTHR11552">
    <property type="entry name" value="GLUCOSE-METHANOL-CHOLINE GMC OXIDOREDUCTASE"/>
    <property type="match status" value="1"/>
</dbReference>
<reference evidence="8 9" key="1">
    <citation type="submission" date="2024-02" db="EMBL/GenBank/DDBJ databases">
        <authorList>
            <person name="Chen Y."/>
            <person name="Shah S."/>
            <person name="Dougan E. K."/>
            <person name="Thang M."/>
            <person name="Chan C."/>
        </authorList>
    </citation>
    <scope>NUCLEOTIDE SEQUENCE [LARGE SCALE GENOMIC DNA]</scope>
</reference>
<sequence length="592" mass="62964">MLRSLLPSRAVSSRAWAAVSSTRAASTYDFIVVGAGAGGAVVASRLSEDSAAKVLLLEAGPPAPPESYIPAACAHLQGTPVDWARSTPGGGIGQGLIDGKVKLPSGRMLGGSTAINYMAYVRGNPKDYDSWASAGANGWSWKEVLPYFKKSEGFIPGKVPAIDRDAHGFDGPWAVSFRDEQLDGVSTFVAAAQEQGYKLKDYNSDARAELDASGRGVVSPHQFTIRDGKRCSTGTAFLEPHMGARPNLTVSCQALAQRVLLEGKRAVGVEYVDAAGQAHEVRATKEVVVACGTYATPGLLLRSGVGPAKELAAAGVETKLDLPAVGKNLTDHMLLLIPVSGIGTPLKELVSECTPEGDGFKRYMETGKGLAATSCYEASAFYSSGLHPVSGTQDGQISFGATAYDPHLWQNCMGYADFNEENFRMDALFNPEVPSGTIVATLNRPLSRGEVRLAGSDVDVIHNYLADEADRRMYVAICKEAMRILDQPSFSNEMEVVIPKALSKRFGNDLQSDALWEAWIRSFATTIYHPVSTCAIGQVVDAECKVFHMDGLRVADGSVFPEPISGNTQAACAMIGEKVADMMASQHGLTLA</sequence>
<dbReference type="InterPro" id="IPR036188">
    <property type="entry name" value="FAD/NAD-bd_sf"/>
</dbReference>
<feature type="domain" description="Glucose-methanol-choline oxidoreductase N-terminal" evidence="6">
    <location>
        <begin position="106"/>
        <end position="129"/>
    </location>
</feature>
<accession>A0ABP0ST75</accession>
<protein>
    <submittedName>
        <fullName evidence="8">4-pyridoxate dehydrogenase (4-pyridoxic acid dehydrogenase) (4-PADH)</fullName>
    </submittedName>
</protein>
<evidence type="ECO:0000256" key="3">
    <source>
        <dbReference type="ARBA" id="ARBA00022630"/>
    </source>
</evidence>
<name>A0ABP0ST75_9DINO</name>
<dbReference type="Proteomes" id="UP001642464">
    <property type="component" value="Unassembled WGS sequence"/>
</dbReference>